<dbReference type="Gene3D" id="3.30.70.360">
    <property type="match status" value="1"/>
</dbReference>
<dbReference type="Gene3D" id="3.40.630.10">
    <property type="entry name" value="Zn peptidases"/>
    <property type="match status" value="1"/>
</dbReference>
<dbReference type="InterPro" id="IPR052030">
    <property type="entry name" value="Peptidase_M20/M20A_hydrolases"/>
</dbReference>
<dbReference type="InterPro" id="IPR002933">
    <property type="entry name" value="Peptidase_M20"/>
</dbReference>
<dbReference type="PIRSF" id="PIRSF037226">
    <property type="entry name" value="Amidohydrolase_ACY1L2_prd"/>
    <property type="match status" value="1"/>
</dbReference>
<sequence length="389" mass="41938">MTKESISTWIESRRDEWITVSKHIWNHPELGNQEYEAMKSLTELLERYGFTVERGVAGIPTAFRATWDSGAAGPTLAYLAEYDALAGLGHACGHNIIGVMSVTAAIALKETGAVRSGKLVVLGTPAEETNGAKVPMTEQGFFHGVDAVMMAHPYKAWERSGASMAIEALQFSYGGKAAHAAANPQDGINALDSVIQLFNSVNALRQHVTPDVRIHGVISHGGIAPNVVPDFAQAQFYVRAAEKSTLHGVVDKVRRAGEAAALAMGCTLDISNYELSYDNMITNQTLSDLFTANLIELGVNPAEIQSGLDHGSLDLGNVSHVVPAVHPYVRVPDCPYDLHTQEFREAVGDDRGMEALVFGAAALARTGWDLLSDPAHLDAVREEFNARKH</sequence>
<dbReference type="FunFam" id="3.30.70.360:FF:000004">
    <property type="entry name" value="Peptidase M20 domain-containing protein 2"/>
    <property type="match status" value="1"/>
</dbReference>
<dbReference type="OrthoDB" id="9781032at2"/>
<protein>
    <recommendedName>
        <fullName evidence="1">Peptidase M20 domain-containing protein 2</fullName>
    </recommendedName>
</protein>
<dbReference type="CDD" id="cd03887">
    <property type="entry name" value="M20_Acy1L2"/>
    <property type="match status" value="1"/>
</dbReference>
<evidence type="ECO:0000313" key="4">
    <source>
        <dbReference type="Proteomes" id="UP000076927"/>
    </source>
</evidence>
<dbReference type="InterPro" id="IPR017144">
    <property type="entry name" value="Xaa-Arg_dipeptidase"/>
</dbReference>
<comment type="similarity">
    <text evidence="1">Belongs to the peptidase M20A family.</text>
</comment>
<dbReference type="GO" id="GO:0046657">
    <property type="term" value="P:folic acid catabolic process"/>
    <property type="evidence" value="ECO:0007669"/>
    <property type="project" value="TreeGrafter"/>
</dbReference>
<dbReference type="EMBL" id="CP011388">
    <property type="protein sequence ID" value="ANE45635.1"/>
    <property type="molecule type" value="Genomic_DNA"/>
</dbReference>
<keyword evidence="4" id="KW-1185">Reference proteome</keyword>
<dbReference type="Pfam" id="PF07687">
    <property type="entry name" value="M20_dimer"/>
    <property type="match status" value="1"/>
</dbReference>
<dbReference type="InterPro" id="IPR017439">
    <property type="entry name" value="Amidohydrolase"/>
</dbReference>
<dbReference type="PANTHER" id="PTHR30575">
    <property type="entry name" value="PEPTIDASE M20"/>
    <property type="match status" value="1"/>
</dbReference>
<dbReference type="STRING" id="1178515.SY83_04215"/>
<dbReference type="Pfam" id="PF01546">
    <property type="entry name" value="Peptidase_M20"/>
    <property type="match status" value="1"/>
</dbReference>
<dbReference type="AlphaFoldDB" id="A0A172TEZ4"/>
<evidence type="ECO:0000256" key="1">
    <source>
        <dbReference type="PIRNR" id="PIRNR037226"/>
    </source>
</evidence>
<proteinExistence type="inferred from homology"/>
<dbReference type="GO" id="GO:0016805">
    <property type="term" value="F:dipeptidase activity"/>
    <property type="evidence" value="ECO:0007669"/>
    <property type="project" value="InterPro"/>
</dbReference>
<dbReference type="NCBIfam" id="TIGR01891">
    <property type="entry name" value="amidohydrolases"/>
    <property type="match status" value="1"/>
</dbReference>
<dbReference type="GO" id="GO:0071713">
    <property type="term" value="F:para-aminobenzoyl-glutamate hydrolase activity"/>
    <property type="evidence" value="ECO:0007669"/>
    <property type="project" value="TreeGrafter"/>
</dbReference>
<feature type="domain" description="Peptidase M20 dimerisation" evidence="2">
    <location>
        <begin position="175"/>
        <end position="256"/>
    </location>
</feature>
<dbReference type="InterPro" id="IPR036264">
    <property type="entry name" value="Bact_exopeptidase_dim_dom"/>
</dbReference>
<accession>A0A172TEZ4</accession>
<keyword evidence="3" id="KW-0378">Hydrolase</keyword>
<dbReference type="SUPFAM" id="SSF53187">
    <property type="entry name" value="Zn-dependent exopeptidases"/>
    <property type="match status" value="1"/>
</dbReference>
<dbReference type="Proteomes" id="UP000076927">
    <property type="component" value="Chromosome"/>
</dbReference>
<gene>
    <name evidence="3" type="ORF">SY83_04215</name>
</gene>
<reference evidence="3 4" key="1">
    <citation type="submission" date="2015-01" db="EMBL/GenBank/DDBJ databases">
        <title>Paenibacillus swuensis/DY6/whole genome sequencing.</title>
        <authorList>
            <person name="Kim M.K."/>
            <person name="Srinivasan S."/>
            <person name="Lee J.-J."/>
        </authorList>
    </citation>
    <scope>NUCLEOTIDE SEQUENCE [LARGE SCALE GENOMIC DNA]</scope>
    <source>
        <strain evidence="3 4">DY6</strain>
    </source>
</reference>
<name>A0A172TEZ4_9BACL</name>
<dbReference type="KEGG" id="pswu:SY83_04215"/>
<evidence type="ECO:0000259" key="2">
    <source>
        <dbReference type="Pfam" id="PF07687"/>
    </source>
</evidence>
<dbReference type="RefSeq" id="WP_068604540.1">
    <property type="nucleotide sequence ID" value="NZ_CP011388.1"/>
</dbReference>
<dbReference type="SUPFAM" id="SSF55031">
    <property type="entry name" value="Bacterial exopeptidase dimerisation domain"/>
    <property type="match status" value="1"/>
</dbReference>
<dbReference type="PANTHER" id="PTHR30575:SF0">
    <property type="entry name" value="XAA-ARG DIPEPTIDASE"/>
    <property type="match status" value="1"/>
</dbReference>
<evidence type="ECO:0000313" key="3">
    <source>
        <dbReference type="EMBL" id="ANE45635.1"/>
    </source>
</evidence>
<dbReference type="PATRIC" id="fig|1178515.4.peg.841"/>
<organism evidence="3 4">
    <name type="scientific">Paenibacillus swuensis</name>
    <dbReference type="NCBI Taxonomy" id="1178515"/>
    <lineage>
        <taxon>Bacteria</taxon>
        <taxon>Bacillati</taxon>
        <taxon>Bacillota</taxon>
        <taxon>Bacilli</taxon>
        <taxon>Bacillales</taxon>
        <taxon>Paenibacillaceae</taxon>
        <taxon>Paenibacillus</taxon>
    </lineage>
</organism>
<dbReference type="InterPro" id="IPR011650">
    <property type="entry name" value="Peptidase_M20_dimer"/>
</dbReference>
<dbReference type="GO" id="GO:0005737">
    <property type="term" value="C:cytoplasm"/>
    <property type="evidence" value="ECO:0007669"/>
    <property type="project" value="TreeGrafter"/>
</dbReference>